<dbReference type="EMBL" id="JAINUG010000166">
    <property type="protein sequence ID" value="KAJ8390727.1"/>
    <property type="molecule type" value="Genomic_DNA"/>
</dbReference>
<accession>A0AAD7RUX3</accession>
<evidence type="ECO:0000313" key="1">
    <source>
        <dbReference type="EMBL" id="KAJ8390727.1"/>
    </source>
</evidence>
<dbReference type="Proteomes" id="UP001221898">
    <property type="component" value="Unassembled WGS sequence"/>
</dbReference>
<name>A0AAD7RUX3_9TELE</name>
<reference evidence="1" key="1">
    <citation type="journal article" date="2023" name="Science">
        <title>Genome structures resolve the early diversification of teleost fishes.</title>
        <authorList>
            <person name="Parey E."/>
            <person name="Louis A."/>
            <person name="Montfort J."/>
            <person name="Bouchez O."/>
            <person name="Roques C."/>
            <person name="Iampietro C."/>
            <person name="Lluch J."/>
            <person name="Castinel A."/>
            <person name="Donnadieu C."/>
            <person name="Desvignes T."/>
            <person name="Floi Bucao C."/>
            <person name="Jouanno E."/>
            <person name="Wen M."/>
            <person name="Mejri S."/>
            <person name="Dirks R."/>
            <person name="Jansen H."/>
            <person name="Henkel C."/>
            <person name="Chen W.J."/>
            <person name="Zahm M."/>
            <person name="Cabau C."/>
            <person name="Klopp C."/>
            <person name="Thompson A.W."/>
            <person name="Robinson-Rechavi M."/>
            <person name="Braasch I."/>
            <person name="Lecointre G."/>
            <person name="Bobe J."/>
            <person name="Postlethwait J.H."/>
            <person name="Berthelot C."/>
            <person name="Roest Crollius H."/>
            <person name="Guiguen Y."/>
        </authorList>
    </citation>
    <scope>NUCLEOTIDE SEQUENCE</scope>
    <source>
        <strain evidence="1">NC1722</strain>
    </source>
</reference>
<dbReference type="AlphaFoldDB" id="A0AAD7RUX3"/>
<evidence type="ECO:0000313" key="2">
    <source>
        <dbReference type="Proteomes" id="UP001221898"/>
    </source>
</evidence>
<keyword evidence="2" id="KW-1185">Reference proteome</keyword>
<organism evidence="1 2">
    <name type="scientific">Aldrovandia affinis</name>
    <dbReference type="NCBI Taxonomy" id="143900"/>
    <lineage>
        <taxon>Eukaryota</taxon>
        <taxon>Metazoa</taxon>
        <taxon>Chordata</taxon>
        <taxon>Craniata</taxon>
        <taxon>Vertebrata</taxon>
        <taxon>Euteleostomi</taxon>
        <taxon>Actinopterygii</taxon>
        <taxon>Neopterygii</taxon>
        <taxon>Teleostei</taxon>
        <taxon>Notacanthiformes</taxon>
        <taxon>Halosauridae</taxon>
        <taxon>Aldrovandia</taxon>
    </lineage>
</organism>
<gene>
    <name evidence="1" type="ORF">AAFF_G00101070</name>
</gene>
<sequence length="81" mass="9017">MGQPDLIPGTARLSRTMPPLSFHSTPAESDLYPFCSIPTEARAQNPLAHLKFLETASHCWPSGTLEHWQPRRLHLAAPCLD</sequence>
<comment type="caution">
    <text evidence="1">The sequence shown here is derived from an EMBL/GenBank/DDBJ whole genome shotgun (WGS) entry which is preliminary data.</text>
</comment>
<protein>
    <submittedName>
        <fullName evidence="1">Uncharacterized protein</fullName>
    </submittedName>
</protein>
<proteinExistence type="predicted"/>